<dbReference type="PANTHER" id="PTHR14234">
    <property type="entry name" value="RIM BINDING PROTEIN-RELATED"/>
    <property type="match status" value="1"/>
</dbReference>
<feature type="compositionally biased region" description="Basic residues" evidence="5">
    <location>
        <begin position="13"/>
        <end position="23"/>
    </location>
</feature>
<dbReference type="CDD" id="cd00063">
    <property type="entry name" value="FN3"/>
    <property type="match status" value="1"/>
</dbReference>
<evidence type="ECO:0000256" key="3">
    <source>
        <dbReference type="ARBA" id="ARBA00022737"/>
    </source>
</evidence>
<dbReference type="InterPro" id="IPR001452">
    <property type="entry name" value="SH3_domain"/>
</dbReference>
<dbReference type="PROSITE" id="PS50002">
    <property type="entry name" value="SH3"/>
    <property type="match status" value="3"/>
</dbReference>
<feature type="domain" description="SH3" evidence="6">
    <location>
        <begin position="845"/>
        <end position="912"/>
    </location>
</feature>
<keyword evidence="2 4" id="KW-0728">SH3 domain</keyword>
<feature type="region of interest" description="Disordered" evidence="5">
    <location>
        <begin position="1071"/>
        <end position="1123"/>
    </location>
</feature>
<feature type="domain" description="SH3" evidence="6">
    <location>
        <begin position="94"/>
        <end position="162"/>
    </location>
</feature>
<dbReference type="GO" id="GO:0045202">
    <property type="term" value="C:synapse"/>
    <property type="evidence" value="ECO:0007669"/>
    <property type="project" value="GOC"/>
</dbReference>
<feature type="compositionally biased region" description="Basic and acidic residues" evidence="5">
    <location>
        <begin position="1400"/>
        <end position="1410"/>
    </location>
</feature>
<proteinExistence type="inferred from homology"/>
<keyword evidence="3" id="KW-0677">Repeat</keyword>
<feature type="region of interest" description="Disordered" evidence="5">
    <location>
        <begin position="1"/>
        <end position="47"/>
    </location>
</feature>
<feature type="domain" description="Fibronectin type-III" evidence="7">
    <location>
        <begin position="429"/>
        <end position="524"/>
    </location>
</feature>
<evidence type="ECO:0000259" key="7">
    <source>
        <dbReference type="PROSITE" id="PS50853"/>
    </source>
</evidence>
<reference evidence="8" key="2">
    <citation type="submission" date="2022-06" db="UniProtKB">
        <authorList>
            <consortium name="EnsemblMetazoa"/>
        </authorList>
    </citation>
    <scope>IDENTIFICATION</scope>
</reference>
<dbReference type="InterPro" id="IPR036116">
    <property type="entry name" value="FN3_sf"/>
</dbReference>
<feature type="region of interest" description="Disordered" evidence="5">
    <location>
        <begin position="1144"/>
        <end position="1184"/>
    </location>
</feature>
<dbReference type="EMBL" id="CMVM020000251">
    <property type="status" value="NOT_ANNOTATED_CDS"/>
    <property type="molecule type" value="Genomic_DNA"/>
</dbReference>
<dbReference type="PROSITE" id="PS50853">
    <property type="entry name" value="FN3"/>
    <property type="match status" value="3"/>
</dbReference>
<feature type="compositionally biased region" description="Polar residues" evidence="5">
    <location>
        <begin position="31"/>
        <end position="47"/>
    </location>
</feature>
<dbReference type="InterPro" id="IPR035755">
    <property type="entry name" value="RIM-BP_SH3_3"/>
</dbReference>
<dbReference type="Gene3D" id="2.30.30.40">
    <property type="entry name" value="SH3 Domains"/>
    <property type="match status" value="3"/>
</dbReference>
<dbReference type="InterPro" id="IPR036028">
    <property type="entry name" value="SH3-like_dom_sf"/>
</dbReference>
<dbReference type="SUPFAM" id="SSF49265">
    <property type="entry name" value="Fibronectin type III"/>
    <property type="match status" value="2"/>
</dbReference>
<keyword evidence="9" id="KW-1185">Reference proteome</keyword>
<evidence type="ECO:0008006" key="10">
    <source>
        <dbReference type="Google" id="ProtNLM"/>
    </source>
</evidence>
<feature type="domain" description="Fibronectin type-III" evidence="7">
    <location>
        <begin position="246"/>
        <end position="334"/>
    </location>
</feature>
<dbReference type="CDD" id="cd12013">
    <property type="entry name" value="SH3_RIM-BP_3"/>
    <property type="match status" value="1"/>
</dbReference>
<dbReference type="Proteomes" id="UP000024404">
    <property type="component" value="Unassembled WGS sequence"/>
</dbReference>
<evidence type="ECO:0000313" key="9">
    <source>
        <dbReference type="Proteomes" id="UP000024404"/>
    </source>
</evidence>
<dbReference type="SMART" id="SM00060">
    <property type="entry name" value="FN3"/>
    <property type="match status" value="3"/>
</dbReference>
<evidence type="ECO:0000256" key="4">
    <source>
        <dbReference type="PROSITE-ProRule" id="PRU00192"/>
    </source>
</evidence>
<dbReference type="GO" id="GO:0007274">
    <property type="term" value="P:neuromuscular synaptic transmission"/>
    <property type="evidence" value="ECO:0007669"/>
    <property type="project" value="TreeGrafter"/>
</dbReference>
<dbReference type="Gene3D" id="2.60.40.10">
    <property type="entry name" value="Immunoglobulins"/>
    <property type="match status" value="2"/>
</dbReference>
<feature type="compositionally biased region" description="Polar residues" evidence="5">
    <location>
        <begin position="1347"/>
        <end position="1364"/>
    </location>
</feature>
<dbReference type="AlphaFoldDB" id="A0A8R1U310"/>
<evidence type="ECO:0000256" key="1">
    <source>
        <dbReference type="ARBA" id="ARBA00010749"/>
    </source>
</evidence>
<dbReference type="PANTHER" id="PTHR14234:SF19">
    <property type="entry name" value="RIM-BINDING PROTEIN, ISOFORM F"/>
    <property type="match status" value="1"/>
</dbReference>
<accession>A0A8R1U310</accession>
<dbReference type="FunFam" id="2.30.30.40:FF:000023">
    <property type="entry name" value="RIMS-binding protein 2 isoform F"/>
    <property type="match status" value="1"/>
</dbReference>
<dbReference type="FunFam" id="2.30.30.40:FF:000016">
    <property type="entry name" value="RIMS-binding protein 2 isoform X2"/>
    <property type="match status" value="1"/>
</dbReference>
<dbReference type="InterPro" id="IPR013783">
    <property type="entry name" value="Ig-like_fold"/>
</dbReference>
<dbReference type="Pfam" id="PF25523">
    <property type="entry name" value="Ig_RIMBP2"/>
    <property type="match status" value="1"/>
</dbReference>
<organism evidence="8 9">
    <name type="scientific">Onchocerca volvulus</name>
    <dbReference type="NCBI Taxonomy" id="6282"/>
    <lineage>
        <taxon>Eukaryota</taxon>
        <taxon>Metazoa</taxon>
        <taxon>Ecdysozoa</taxon>
        <taxon>Nematoda</taxon>
        <taxon>Chromadorea</taxon>
        <taxon>Rhabditida</taxon>
        <taxon>Spirurina</taxon>
        <taxon>Spiruromorpha</taxon>
        <taxon>Filarioidea</taxon>
        <taxon>Onchocercidae</taxon>
        <taxon>Onchocerca</taxon>
    </lineage>
</organism>
<protein>
    <recommendedName>
        <fullName evidence="10">RIMS-binding protein 2</fullName>
    </recommendedName>
</protein>
<evidence type="ECO:0000313" key="8">
    <source>
        <dbReference type="EnsemblMetazoa" id="OVOC9042.1"/>
    </source>
</evidence>
<dbReference type="SUPFAM" id="SSF50044">
    <property type="entry name" value="SH3-domain"/>
    <property type="match status" value="3"/>
</dbReference>
<feature type="domain" description="Fibronectin type-III" evidence="7">
    <location>
        <begin position="337"/>
        <end position="423"/>
    </location>
</feature>
<evidence type="ECO:0000256" key="2">
    <source>
        <dbReference type="ARBA" id="ARBA00022443"/>
    </source>
</evidence>
<dbReference type="InterPro" id="IPR003961">
    <property type="entry name" value="FN3_dom"/>
</dbReference>
<dbReference type="InterPro" id="IPR057884">
    <property type="entry name" value="FN3_RIM-BP1/2/3"/>
</dbReference>
<comment type="similarity">
    <text evidence="1">Belongs to the RIMBP family.</text>
</comment>
<name>A0A8R1U310_ONCVO</name>
<sequence length="1410" mass="157532">MPLAYTASGSVPHSHHNRHHQHQQHSAASLLTVQNSPSSSQDTSKNPKSIIYHSQHRYQPQRLQTVQLNQPLSIATKTHSSLSDALLLALRRRPTARLFRALFQYIPIRDSPNENPQLELPLQAGDYILVHGEMDEDQFYHGEALDGQTGLVPSNYVEQIPNQQLLQNTFRVQSPSFPLTVPPHLTQIQHDFSVSSALSGTTGIAATAQPSTTPPLPDSVCPYPPVDVAKVTVQEVKITDNPRVPFPQELTVEKKMSRSCVISWSAPDDSLTPISQYHVCVDGIVRAVVPGSFKCKALIEDIDFSKPINLSVRAVTENGHSPDAACTISLGKDAPIAPQHVRVWSITPISACVSWYPSDSNTEHVILLNAVKVGMCPPSVFQVQLNGLLPSTIYRVSVRTKHPKAVLEQRPVERCCDFKTLPKIGLPDPPSNVQVEVGPQPGTILVSWTPVTNQPLPPSRAAVHSYLVYADGRNIAQVPSVNADHVLLRLSDFADDPPIFITVRTRTKEGSVSSDSNVCRVPRGLISTTELTNRTTTLGIQSPNPLNLVTGGGTRSSLIPSLVPMNVSGGPPIVTTTTAITTDLLQTSQGKVAAANNLMNNSMLMSRSSATTPYASHHITPGSSMLARYSGIDQMHIDEHHQLIQNSGNVGGSGSGSDLLMTVGGQLPGLGGTGAPVTNTLNTYTTTGIAATNSSLLNISGNGKLGYSGTSGINYDGSLKSYHQTPGTLHEQWKTPNQYYIFHPHALRRDLTTTEEKPSVLEMEHNYLLKHRIHPWTLTPQNSRTRLEQYFRSRGGDDRSSGRLLANFPNRIGNFLPTPVARLRTEELCSTRSEPDLRPMALDDYSCRWFVALFDYSHHMSPNANAQQEELSFRKHQLIKVFGDVDQDGFYTGQIGHRIGLVPSNMVIEIAKDDLMPPPRRRSDAATSLEPSLRRMRWGSLKSRSYDHAGDRRPPRSRIITMDSDQYPSIDRRDHSLPNRSGDYFAQPFRRMPVGDYRMLSARSEYGGRGGTGAANDDYDMYPPNVRHTRDYYTYARDHRDHRPRETTAERDRREYYIDERDLSECERVEFYEPEGSRDPRERDMRGYREIRESRDPRDYRDPRDSKYQREPSMTRRDRDYLDEHDDRRIRDYRDTREYREQRELPEYREIKKEREPAEQGARDGRSYEKRADYGRPEKGHGPVREYNVSSGAAQSYYPSETAGAIEDSRHGRMNGGMPVRKFVAKFDYDSRELSPNVDAEQVELSFHAGDVITVYGEMDEDGFFMGELNGVRGLVPSNFLHTSSSNLLTPAQMQLQQQQQQQKQQQQQQQQLSQVVPPITIPIPEQQQTKPKGVVFQENAKKTMPARQSSQISSSGKLVSQPSMKAKSGAAAAVQKTLSKKSSEISSKTISNARKTSQIKKEGAVKKKS</sequence>
<dbReference type="Pfam" id="PF07653">
    <property type="entry name" value="SH3_2"/>
    <property type="match status" value="3"/>
</dbReference>
<evidence type="ECO:0000256" key="5">
    <source>
        <dbReference type="SAM" id="MobiDB-lite"/>
    </source>
</evidence>
<feature type="domain" description="SH3" evidence="6">
    <location>
        <begin position="1218"/>
        <end position="1286"/>
    </location>
</feature>
<dbReference type="EnsemblMetazoa" id="OVOC9042.1">
    <property type="protein sequence ID" value="OVOC9042.1"/>
    <property type="gene ID" value="WBGene00245851"/>
</dbReference>
<dbReference type="SMART" id="SM00326">
    <property type="entry name" value="SH3"/>
    <property type="match status" value="3"/>
</dbReference>
<feature type="region of interest" description="Disordered" evidence="5">
    <location>
        <begin position="1342"/>
        <end position="1410"/>
    </location>
</feature>
<dbReference type="InterPro" id="IPR040325">
    <property type="entry name" value="RIMBP1/2/3"/>
</dbReference>
<evidence type="ECO:0000259" key="6">
    <source>
        <dbReference type="PROSITE" id="PS50002"/>
    </source>
</evidence>
<reference evidence="9" key="1">
    <citation type="submission" date="2013-10" db="EMBL/GenBank/DDBJ databases">
        <title>Genome sequencing of Onchocerca volvulus.</title>
        <authorList>
            <person name="Cotton J."/>
            <person name="Tsai J."/>
            <person name="Stanley E."/>
            <person name="Tracey A."/>
            <person name="Holroyd N."/>
            <person name="Lustigman S."/>
            <person name="Berriman M."/>
        </authorList>
    </citation>
    <scope>NUCLEOTIDE SEQUENCE</scope>
</reference>